<dbReference type="Pfam" id="PF12704">
    <property type="entry name" value="MacB_PCD"/>
    <property type="match status" value="2"/>
</dbReference>
<dbReference type="Proteomes" id="UP000028607">
    <property type="component" value="Unassembled WGS sequence"/>
</dbReference>
<gene>
    <name evidence="10" type="ORF">DW2_16991</name>
</gene>
<dbReference type="PANTHER" id="PTHR30489">
    <property type="entry name" value="LIPOPROTEIN-RELEASING SYSTEM TRANSMEMBRANE PROTEIN LOLE"/>
    <property type="match status" value="1"/>
</dbReference>
<dbReference type="OrthoDB" id="5137249at2"/>
<organism evidence="10 11">
    <name type="scientific">Thioclava atlantica</name>
    <dbReference type="NCBI Taxonomy" id="1317124"/>
    <lineage>
        <taxon>Bacteria</taxon>
        <taxon>Pseudomonadati</taxon>
        <taxon>Pseudomonadota</taxon>
        <taxon>Alphaproteobacteria</taxon>
        <taxon>Rhodobacterales</taxon>
        <taxon>Paracoccaceae</taxon>
        <taxon>Thioclava</taxon>
    </lineage>
</organism>
<accession>A0A085TSL8</accession>
<feature type="transmembrane region" description="Helical" evidence="7">
    <location>
        <begin position="703"/>
        <end position="729"/>
    </location>
</feature>
<evidence type="ECO:0000256" key="4">
    <source>
        <dbReference type="ARBA" id="ARBA00022692"/>
    </source>
</evidence>
<keyword evidence="11" id="KW-1185">Reference proteome</keyword>
<keyword evidence="3" id="KW-1003">Cell membrane</keyword>
<keyword evidence="6 7" id="KW-0472">Membrane</keyword>
<reference evidence="11" key="1">
    <citation type="submission" date="2013-04" db="EMBL/GenBank/DDBJ databases">
        <title>Thioclava sp. 13D2W-2 Genome Sequencing.</title>
        <authorList>
            <person name="Lai Q."/>
            <person name="Li G."/>
            <person name="Shao Z."/>
        </authorList>
    </citation>
    <scope>NUCLEOTIDE SEQUENCE [LARGE SCALE GENOMIC DNA]</scope>
    <source>
        <strain evidence="11">13D2W-2</strain>
    </source>
</reference>
<evidence type="ECO:0000313" key="11">
    <source>
        <dbReference type="Proteomes" id="UP000028607"/>
    </source>
</evidence>
<evidence type="ECO:0000259" key="8">
    <source>
        <dbReference type="Pfam" id="PF02687"/>
    </source>
</evidence>
<feature type="transmembrane region" description="Helical" evidence="7">
    <location>
        <begin position="660"/>
        <end position="682"/>
    </location>
</feature>
<evidence type="ECO:0000256" key="6">
    <source>
        <dbReference type="ARBA" id="ARBA00023136"/>
    </source>
</evidence>
<dbReference type="AlphaFoldDB" id="A0A085TSL8"/>
<protein>
    <submittedName>
        <fullName evidence="10">ABC transporter permease</fullName>
    </submittedName>
</protein>
<dbReference type="PANTHER" id="PTHR30489:SF0">
    <property type="entry name" value="LIPOPROTEIN-RELEASING SYSTEM TRANSMEMBRANE PROTEIN LOLE"/>
    <property type="match status" value="1"/>
</dbReference>
<comment type="caution">
    <text evidence="10">The sequence shown here is derived from an EMBL/GenBank/DDBJ whole genome shotgun (WGS) entry which is preliminary data.</text>
</comment>
<evidence type="ECO:0000256" key="2">
    <source>
        <dbReference type="ARBA" id="ARBA00005236"/>
    </source>
</evidence>
<dbReference type="GO" id="GO:0098797">
    <property type="term" value="C:plasma membrane protein complex"/>
    <property type="evidence" value="ECO:0007669"/>
    <property type="project" value="TreeGrafter"/>
</dbReference>
<feature type="transmembrane region" description="Helical" evidence="7">
    <location>
        <begin position="434"/>
        <end position="457"/>
    </location>
</feature>
<evidence type="ECO:0000256" key="3">
    <source>
        <dbReference type="ARBA" id="ARBA00022475"/>
    </source>
</evidence>
<feature type="transmembrane region" description="Helical" evidence="7">
    <location>
        <begin position="359"/>
        <end position="380"/>
    </location>
</feature>
<dbReference type="PATRIC" id="fig|1317124.6.peg.3425"/>
<evidence type="ECO:0000256" key="1">
    <source>
        <dbReference type="ARBA" id="ARBA00004651"/>
    </source>
</evidence>
<dbReference type="InterPro" id="IPR051447">
    <property type="entry name" value="Lipoprotein-release_system"/>
</dbReference>
<feature type="domain" description="ABC3 transporter permease C-terminal" evidence="8">
    <location>
        <begin position="272"/>
        <end position="388"/>
    </location>
</feature>
<keyword evidence="4 7" id="KW-0812">Transmembrane</keyword>
<proteinExistence type="inferred from homology"/>
<feature type="domain" description="MacB-like periplasmic core" evidence="9">
    <location>
        <begin position="433"/>
        <end position="616"/>
    </location>
</feature>
<dbReference type="InterPro" id="IPR025857">
    <property type="entry name" value="MacB_PCD"/>
</dbReference>
<comment type="subcellular location">
    <subcellularLocation>
        <location evidence="1">Cell membrane</location>
        <topology evidence="1">Multi-pass membrane protein</topology>
    </subcellularLocation>
</comment>
<sequence>MALTVLHRKLARDLWRIRAQALAIASVVAVGVMVQVMMSGLSDTLTDTRDAYFERHRLAQIFEPVTRAPNAMMEKVSALPGVLAAEGRVSGYGRVEGDGGEPVRAQILSLPGPAGLNGILMKAGRMPVAGRSDEVVLLDSFATARGVALGDHIGVTVEGRHLRLRVVGLARAPEFLFMPAPGEFFPLDGRFAVIWMERKAAAAVLDLEGAFNEALVLTTRARPSEAVLADLDRLLGPYGGGAGFLQDQQTSARFINEELTQLKRSSLFLPPIFLAVAAFLLNVTITRIVQAERREIGLMKAFGHGGTEIGGHYLELAFLIALAGAALGCLLGLMAGRALTGVYMEFYKFPYLVFSLRPGPFASGIAFSLIAAALGAAIALRTVFRLTPAEAMSPPAPPDFTHGRTGILSLMARPLDQPGRMILRQITRQPIRSLGTIAGVSAGLALNMAMLMIYAGFDHTMAVTFGFADRSDAVVAFTRPVSRDVVHEIAHLPGVLSAEPQRSVPVLFRNGLITHRGELTGLPEGATLSRALTPDLDPITPPARGVVLSRGLAERLGLQPGDPISAKVTGGRRRDLTLPVAAISDTLLGAPAYMRLDALTRVIGEPDRITSVAIRTTGKPSAALLHALRERPGVAGVSIKSDTFEAFKKIADEGAGQMRFIFGAIAFVLSFGIVYNAARNAFAERTHELASLRVLGFTRGEVALVLAGEIAVMVAIALPLGTWLGWSLAKLIAIAFSNELYRISVPFDLPSIAVAVLVVIGAMLASILMLRRALDRVNMVAALKARD</sequence>
<dbReference type="InterPro" id="IPR003838">
    <property type="entry name" value="ABC3_permease_C"/>
</dbReference>
<feature type="transmembrane region" description="Helical" evidence="7">
    <location>
        <begin position="316"/>
        <end position="339"/>
    </location>
</feature>
<evidence type="ECO:0000313" key="10">
    <source>
        <dbReference type="EMBL" id="KFE33715.1"/>
    </source>
</evidence>
<reference evidence="10 11" key="2">
    <citation type="journal article" date="2015" name="Antonie Van Leeuwenhoek">
        <title>Thioclava indica sp. nov., isolated from surface seawater of the Indian Ocean.</title>
        <authorList>
            <person name="Liu Y."/>
            <person name="Lai Q."/>
            <person name="Du J."/>
            <person name="Xu H."/>
            <person name="Jiang L."/>
            <person name="Shao Z."/>
        </authorList>
    </citation>
    <scope>NUCLEOTIDE SEQUENCE [LARGE SCALE GENOMIC DNA]</scope>
    <source>
        <strain evidence="10 11">13D2W-2</strain>
    </source>
</reference>
<evidence type="ECO:0000259" key="9">
    <source>
        <dbReference type="Pfam" id="PF12704"/>
    </source>
</evidence>
<dbReference type="Pfam" id="PF02687">
    <property type="entry name" value="FtsX"/>
    <property type="match status" value="2"/>
</dbReference>
<feature type="domain" description="MacB-like periplasmic core" evidence="9">
    <location>
        <begin position="26"/>
        <end position="186"/>
    </location>
</feature>
<dbReference type="EMBL" id="AQRC01000016">
    <property type="protein sequence ID" value="KFE33715.1"/>
    <property type="molecule type" value="Genomic_DNA"/>
</dbReference>
<dbReference type="GO" id="GO:0044874">
    <property type="term" value="P:lipoprotein localization to outer membrane"/>
    <property type="evidence" value="ECO:0007669"/>
    <property type="project" value="TreeGrafter"/>
</dbReference>
<name>A0A085TSL8_9RHOB</name>
<dbReference type="RefSeq" id="WP_051856345.1">
    <property type="nucleotide sequence ID" value="NZ_AQRC01000016.1"/>
</dbReference>
<feature type="transmembrane region" description="Helical" evidence="7">
    <location>
        <begin position="267"/>
        <end position="289"/>
    </location>
</feature>
<dbReference type="eggNOG" id="COG0577">
    <property type="taxonomic scope" value="Bacteria"/>
</dbReference>
<feature type="transmembrane region" description="Helical" evidence="7">
    <location>
        <begin position="749"/>
        <end position="770"/>
    </location>
</feature>
<comment type="similarity">
    <text evidence="2">Belongs to the ABC-4 integral membrane protein family. LolC/E subfamily.</text>
</comment>
<keyword evidence="5 7" id="KW-1133">Transmembrane helix</keyword>
<evidence type="ECO:0000256" key="5">
    <source>
        <dbReference type="ARBA" id="ARBA00022989"/>
    </source>
</evidence>
<evidence type="ECO:0000256" key="7">
    <source>
        <dbReference type="SAM" id="Phobius"/>
    </source>
</evidence>
<dbReference type="STRING" id="1317124.DW2_16991"/>
<feature type="transmembrane region" description="Helical" evidence="7">
    <location>
        <begin position="21"/>
        <end position="41"/>
    </location>
</feature>
<feature type="domain" description="ABC3 transporter permease C-terminal" evidence="8">
    <location>
        <begin position="660"/>
        <end position="772"/>
    </location>
</feature>